<keyword evidence="3" id="KW-1185">Reference proteome</keyword>
<dbReference type="PANTHER" id="PTHR10492">
    <property type="match status" value="1"/>
</dbReference>
<evidence type="ECO:0000259" key="1">
    <source>
        <dbReference type="Pfam" id="PF21530"/>
    </source>
</evidence>
<dbReference type="EMBL" id="JAULJE010000021">
    <property type="protein sequence ID" value="KAK1330344.1"/>
    <property type="molecule type" value="Genomic_DNA"/>
</dbReference>
<dbReference type="SUPFAM" id="SSF52540">
    <property type="entry name" value="P-loop containing nucleoside triphosphate hydrolases"/>
    <property type="match status" value="1"/>
</dbReference>
<accession>A0AA40LFW9</accession>
<protein>
    <recommendedName>
        <fullName evidence="1">DNA helicase Pif1-like 2B domain-containing protein</fullName>
    </recommendedName>
</protein>
<proteinExistence type="predicted"/>
<dbReference type="PANTHER" id="PTHR10492:SF57">
    <property type="entry name" value="ATP-DEPENDENT DNA HELICASE"/>
    <property type="match status" value="1"/>
</dbReference>
<name>A0AA40LFW9_CNENI</name>
<dbReference type="InterPro" id="IPR027417">
    <property type="entry name" value="P-loop_NTPase"/>
</dbReference>
<dbReference type="Proteomes" id="UP001177744">
    <property type="component" value="Unassembled WGS sequence"/>
</dbReference>
<sequence>MPTSNDLHKLRASHRQEGHLGLCRHSLGQQCLSTARRSEQKCTLWNFGTKLKEALWALQKQQIMSPEYHGSRVQVHFHHVALRYHLDPLHLAFGQHLVDKVIPGNVAPAGAKCIQQAHDHGDDEQCAQPLTTLKLTRNMRVQLQNDRSAEIFSHQLLEIGNGKVPVDLTSGQISLPRKFCNLVTSKEELVEKVFPNIQTNYKNHNWLSERAILAAKNKDIYELNNILQSNIQSEAITYKSVDTVVEADEAVNYPTEFLNSLDPPHVLQLKIGMPIIMLRNINQPKLCNSTRLEIKKINEEPWLVWLRG</sequence>
<dbReference type="AlphaFoldDB" id="A0AA40LFW9"/>
<reference evidence="2" key="1">
    <citation type="submission" date="2023-06" db="EMBL/GenBank/DDBJ databases">
        <title>Reference genome for the Northern bat (Eptesicus nilssonii), a most northern bat species.</title>
        <authorList>
            <person name="Laine V.N."/>
            <person name="Pulliainen A.T."/>
            <person name="Lilley T.M."/>
        </authorList>
    </citation>
    <scope>NUCLEOTIDE SEQUENCE</scope>
    <source>
        <strain evidence="2">BLF_Eptnil</strain>
        <tissue evidence="2">Kidney</tissue>
    </source>
</reference>
<dbReference type="Pfam" id="PF21530">
    <property type="entry name" value="Pif1_2B_dom"/>
    <property type="match status" value="1"/>
</dbReference>
<dbReference type="InterPro" id="IPR049163">
    <property type="entry name" value="Pif1-like_2B_dom"/>
</dbReference>
<evidence type="ECO:0000313" key="2">
    <source>
        <dbReference type="EMBL" id="KAK1330344.1"/>
    </source>
</evidence>
<gene>
    <name evidence="2" type="ORF">QTO34_010533</name>
</gene>
<organism evidence="2 3">
    <name type="scientific">Cnephaeus nilssonii</name>
    <name type="common">Northern bat</name>
    <name type="synonym">Eptesicus nilssonii</name>
    <dbReference type="NCBI Taxonomy" id="3371016"/>
    <lineage>
        <taxon>Eukaryota</taxon>
        <taxon>Metazoa</taxon>
        <taxon>Chordata</taxon>
        <taxon>Craniata</taxon>
        <taxon>Vertebrata</taxon>
        <taxon>Euteleostomi</taxon>
        <taxon>Mammalia</taxon>
        <taxon>Eutheria</taxon>
        <taxon>Laurasiatheria</taxon>
        <taxon>Chiroptera</taxon>
        <taxon>Yangochiroptera</taxon>
        <taxon>Vespertilionidae</taxon>
        <taxon>Cnephaeus</taxon>
    </lineage>
</organism>
<comment type="caution">
    <text evidence="2">The sequence shown here is derived from an EMBL/GenBank/DDBJ whole genome shotgun (WGS) entry which is preliminary data.</text>
</comment>
<feature type="domain" description="DNA helicase Pif1-like 2B" evidence="1">
    <location>
        <begin position="256"/>
        <end position="295"/>
    </location>
</feature>
<evidence type="ECO:0000313" key="3">
    <source>
        <dbReference type="Proteomes" id="UP001177744"/>
    </source>
</evidence>